<protein>
    <submittedName>
        <fullName evidence="1">Uncharacterized protein</fullName>
    </submittedName>
</protein>
<name>A0A9D4ETA4_DREPO</name>
<dbReference type="EMBL" id="JAIWYP010000008">
    <property type="protein sequence ID" value="KAH3785356.1"/>
    <property type="molecule type" value="Genomic_DNA"/>
</dbReference>
<gene>
    <name evidence="1" type="ORF">DPMN_163443</name>
</gene>
<dbReference type="Proteomes" id="UP000828390">
    <property type="component" value="Unassembled WGS sequence"/>
</dbReference>
<comment type="caution">
    <text evidence="1">The sequence shown here is derived from an EMBL/GenBank/DDBJ whole genome shotgun (WGS) entry which is preliminary data.</text>
</comment>
<keyword evidence="2" id="KW-1185">Reference proteome</keyword>
<dbReference type="AlphaFoldDB" id="A0A9D4ETA4"/>
<proteinExistence type="predicted"/>
<accession>A0A9D4ETA4</accession>
<organism evidence="1 2">
    <name type="scientific">Dreissena polymorpha</name>
    <name type="common">Zebra mussel</name>
    <name type="synonym">Mytilus polymorpha</name>
    <dbReference type="NCBI Taxonomy" id="45954"/>
    <lineage>
        <taxon>Eukaryota</taxon>
        <taxon>Metazoa</taxon>
        <taxon>Spiralia</taxon>
        <taxon>Lophotrochozoa</taxon>
        <taxon>Mollusca</taxon>
        <taxon>Bivalvia</taxon>
        <taxon>Autobranchia</taxon>
        <taxon>Heteroconchia</taxon>
        <taxon>Euheterodonta</taxon>
        <taxon>Imparidentia</taxon>
        <taxon>Neoheterodontei</taxon>
        <taxon>Myida</taxon>
        <taxon>Dreissenoidea</taxon>
        <taxon>Dreissenidae</taxon>
        <taxon>Dreissena</taxon>
    </lineage>
</organism>
<sequence>MENCVLQVMRFCRDHLQISDPESVIQIDRAHRLGRYHRNKVRHKVAKFKAVQSIICIKNALKRVDLRRSPYNMTEQYPAEDLKRRKALVGHMVQARLDGKRVVPVRVKLLIDGSPFVSISMN</sequence>
<evidence type="ECO:0000313" key="1">
    <source>
        <dbReference type="EMBL" id="KAH3785356.1"/>
    </source>
</evidence>
<evidence type="ECO:0000313" key="2">
    <source>
        <dbReference type="Proteomes" id="UP000828390"/>
    </source>
</evidence>
<reference evidence="1" key="1">
    <citation type="journal article" date="2019" name="bioRxiv">
        <title>The Genome of the Zebra Mussel, Dreissena polymorpha: A Resource for Invasive Species Research.</title>
        <authorList>
            <person name="McCartney M.A."/>
            <person name="Auch B."/>
            <person name="Kono T."/>
            <person name="Mallez S."/>
            <person name="Zhang Y."/>
            <person name="Obille A."/>
            <person name="Becker A."/>
            <person name="Abrahante J.E."/>
            <person name="Garbe J."/>
            <person name="Badalamenti J.P."/>
            <person name="Herman A."/>
            <person name="Mangelson H."/>
            <person name="Liachko I."/>
            <person name="Sullivan S."/>
            <person name="Sone E.D."/>
            <person name="Koren S."/>
            <person name="Silverstein K.A.T."/>
            <person name="Beckman K.B."/>
            <person name="Gohl D.M."/>
        </authorList>
    </citation>
    <scope>NUCLEOTIDE SEQUENCE</scope>
    <source>
        <strain evidence="1">Duluth1</strain>
        <tissue evidence="1">Whole animal</tissue>
    </source>
</reference>
<reference evidence="1" key="2">
    <citation type="submission" date="2020-11" db="EMBL/GenBank/DDBJ databases">
        <authorList>
            <person name="McCartney M.A."/>
            <person name="Auch B."/>
            <person name="Kono T."/>
            <person name="Mallez S."/>
            <person name="Becker A."/>
            <person name="Gohl D.M."/>
            <person name="Silverstein K.A.T."/>
            <person name="Koren S."/>
            <person name="Bechman K.B."/>
            <person name="Herman A."/>
            <person name="Abrahante J.E."/>
            <person name="Garbe J."/>
        </authorList>
    </citation>
    <scope>NUCLEOTIDE SEQUENCE</scope>
    <source>
        <strain evidence="1">Duluth1</strain>
        <tissue evidence="1">Whole animal</tissue>
    </source>
</reference>